<sequence length="231" mass="24031">MKAVAAVLLLASGVAQAHYILQSLVVGGRPTADWQYVRKTANFQSNGPVTDVGSRAMTCYQLSPGSEGAQTINVTAGETVGYTAKSSITHPGPMSFWMAKAPAGQRAADMTGEGAVWFKIYQDKPTVAGNGLVWPAQGKSVINVQIPKCIPSGDYLLRAEHIGLHSASSVGGAQLYISCAQLSVSGGSGSVPSQLYSIPGAYKATDPGLVVNIYYPVPTNYRAPGPAPLTC</sequence>
<dbReference type="GeneID" id="41978278"/>
<dbReference type="STRING" id="1093900.A0A507AJZ2"/>
<dbReference type="InParanoid" id="A0A507AJZ2"/>
<dbReference type="PANTHER" id="PTHR33353">
    <property type="entry name" value="PUTATIVE (AFU_ORTHOLOGUE AFUA_1G12560)-RELATED"/>
    <property type="match status" value="1"/>
</dbReference>
<dbReference type="GO" id="GO:0046872">
    <property type="term" value="F:metal ion binding"/>
    <property type="evidence" value="ECO:0007669"/>
    <property type="project" value="UniProtKB-KW"/>
</dbReference>
<dbReference type="GO" id="GO:0004497">
    <property type="term" value="F:monooxygenase activity"/>
    <property type="evidence" value="ECO:0007669"/>
    <property type="project" value="UniProtKB-KW"/>
</dbReference>
<dbReference type="RefSeq" id="XP_030988948.1">
    <property type="nucleotide sequence ID" value="XM_031133492.1"/>
</dbReference>
<evidence type="ECO:0000256" key="12">
    <source>
        <dbReference type="ARBA" id="ARBA00023326"/>
    </source>
</evidence>
<reference evidence="18 19" key="1">
    <citation type="submission" date="2019-06" db="EMBL/GenBank/DDBJ databases">
        <title>Draft genome sequence of the filamentous fungus Phialemoniopsis curvata isolated from diesel fuel.</title>
        <authorList>
            <person name="Varaljay V.A."/>
            <person name="Lyon W.J."/>
            <person name="Crouch A.L."/>
            <person name="Drake C.E."/>
            <person name="Hollomon J.M."/>
            <person name="Nadeau L.J."/>
            <person name="Nunn H.S."/>
            <person name="Stevenson B.S."/>
            <person name="Bojanowski C.L."/>
            <person name="Crookes-Goodson W.J."/>
        </authorList>
    </citation>
    <scope>NUCLEOTIDE SEQUENCE [LARGE SCALE GENOMIC DNA]</scope>
    <source>
        <strain evidence="18 19">D216</strain>
    </source>
</reference>
<evidence type="ECO:0000256" key="16">
    <source>
        <dbReference type="SAM" id="SignalP"/>
    </source>
</evidence>
<feature type="signal peptide" evidence="16">
    <location>
        <begin position="1"/>
        <end position="17"/>
    </location>
</feature>
<comment type="similarity">
    <text evidence="13">Belongs to the polysaccharide monooxygenase AA9 family.</text>
</comment>
<evidence type="ECO:0000313" key="18">
    <source>
        <dbReference type="EMBL" id="TPX07237.1"/>
    </source>
</evidence>
<gene>
    <name evidence="18" type="ORF">E0L32_010831</name>
</gene>
<dbReference type="Proteomes" id="UP000319257">
    <property type="component" value="Unassembled WGS sequence"/>
</dbReference>
<dbReference type="AlphaFoldDB" id="A0A507AJZ2"/>
<dbReference type="EMBL" id="SKBQ01000092">
    <property type="protein sequence ID" value="TPX07237.1"/>
    <property type="molecule type" value="Genomic_DNA"/>
</dbReference>
<evidence type="ECO:0000313" key="19">
    <source>
        <dbReference type="Proteomes" id="UP000319257"/>
    </source>
</evidence>
<evidence type="ECO:0000256" key="1">
    <source>
        <dbReference type="ARBA" id="ARBA00001973"/>
    </source>
</evidence>
<keyword evidence="7" id="KW-0560">Oxidoreductase</keyword>
<protein>
    <recommendedName>
        <fullName evidence="15">lytic cellulose monooxygenase (C4-dehydrogenating)</fullName>
        <ecNumber evidence="15">1.14.99.56</ecNumber>
    </recommendedName>
</protein>
<dbReference type="PANTHER" id="PTHR33353:SF10">
    <property type="entry name" value="ENDO-BETA-1,4-GLUCANASE D"/>
    <property type="match status" value="1"/>
</dbReference>
<dbReference type="Pfam" id="PF03443">
    <property type="entry name" value="AA9"/>
    <property type="match status" value="1"/>
</dbReference>
<evidence type="ECO:0000256" key="14">
    <source>
        <dbReference type="ARBA" id="ARBA00045077"/>
    </source>
</evidence>
<dbReference type="InterPro" id="IPR049892">
    <property type="entry name" value="AA9"/>
</dbReference>
<keyword evidence="8" id="KW-0186">Copper</keyword>
<evidence type="ECO:0000256" key="3">
    <source>
        <dbReference type="ARBA" id="ARBA00022525"/>
    </source>
</evidence>
<comment type="catalytic activity">
    <reaction evidence="14">
        <text>[(1-&gt;4)-beta-D-glucosyl]n+m + reduced acceptor + O2 = 4-dehydro-beta-D-glucosyl-[(1-&gt;4)-beta-D-glucosyl]n-1 + [(1-&gt;4)-beta-D-glucosyl]m + acceptor + H2O.</text>
        <dbReference type="EC" id="1.14.99.56"/>
    </reaction>
</comment>
<evidence type="ECO:0000256" key="15">
    <source>
        <dbReference type="ARBA" id="ARBA00047174"/>
    </source>
</evidence>
<keyword evidence="19" id="KW-1185">Reference proteome</keyword>
<feature type="chain" id="PRO_5021473584" description="lytic cellulose monooxygenase (C4-dehydrogenating)" evidence="16">
    <location>
        <begin position="18"/>
        <end position="231"/>
    </location>
</feature>
<evidence type="ECO:0000256" key="9">
    <source>
        <dbReference type="ARBA" id="ARBA00023033"/>
    </source>
</evidence>
<keyword evidence="12" id="KW-0624">Polysaccharide degradation</keyword>
<evidence type="ECO:0000256" key="2">
    <source>
        <dbReference type="ARBA" id="ARBA00004613"/>
    </source>
</evidence>
<comment type="cofactor">
    <cofactor evidence="1">
        <name>Cu(2+)</name>
        <dbReference type="ChEBI" id="CHEBI:29036"/>
    </cofactor>
</comment>
<evidence type="ECO:0000256" key="5">
    <source>
        <dbReference type="ARBA" id="ARBA00022729"/>
    </source>
</evidence>
<accession>A0A507AJZ2</accession>
<organism evidence="18 19">
    <name type="scientific">Thyridium curvatum</name>
    <dbReference type="NCBI Taxonomy" id="1093900"/>
    <lineage>
        <taxon>Eukaryota</taxon>
        <taxon>Fungi</taxon>
        <taxon>Dikarya</taxon>
        <taxon>Ascomycota</taxon>
        <taxon>Pezizomycotina</taxon>
        <taxon>Sordariomycetes</taxon>
        <taxon>Sordariomycetidae</taxon>
        <taxon>Thyridiales</taxon>
        <taxon>Thyridiaceae</taxon>
        <taxon>Thyridium</taxon>
    </lineage>
</organism>
<evidence type="ECO:0000256" key="7">
    <source>
        <dbReference type="ARBA" id="ARBA00023002"/>
    </source>
</evidence>
<keyword evidence="4" id="KW-0479">Metal-binding</keyword>
<evidence type="ECO:0000256" key="13">
    <source>
        <dbReference type="ARBA" id="ARBA00044502"/>
    </source>
</evidence>
<keyword evidence="3" id="KW-0964">Secreted</keyword>
<keyword evidence="11" id="KW-0119">Carbohydrate metabolism</keyword>
<dbReference type="GO" id="GO:0005576">
    <property type="term" value="C:extracellular region"/>
    <property type="evidence" value="ECO:0007669"/>
    <property type="project" value="UniProtKB-SubCell"/>
</dbReference>
<feature type="domain" description="Auxiliary Activity family 9 catalytic" evidence="17">
    <location>
        <begin position="18"/>
        <end position="221"/>
    </location>
</feature>
<evidence type="ECO:0000256" key="6">
    <source>
        <dbReference type="ARBA" id="ARBA00023001"/>
    </source>
</evidence>
<evidence type="ECO:0000259" key="17">
    <source>
        <dbReference type="Pfam" id="PF03443"/>
    </source>
</evidence>
<keyword evidence="5 16" id="KW-0732">Signal</keyword>
<proteinExistence type="inferred from homology"/>
<evidence type="ECO:0000256" key="10">
    <source>
        <dbReference type="ARBA" id="ARBA00023157"/>
    </source>
</evidence>
<comment type="caution">
    <text evidence="18">The sequence shown here is derived from an EMBL/GenBank/DDBJ whole genome shotgun (WGS) entry which is preliminary data.</text>
</comment>
<dbReference type="InterPro" id="IPR005103">
    <property type="entry name" value="AA9_LPMO"/>
</dbReference>
<name>A0A507AJZ2_9PEZI</name>
<dbReference type="OrthoDB" id="5271017at2759"/>
<dbReference type="EC" id="1.14.99.56" evidence="15"/>
<dbReference type="CDD" id="cd21175">
    <property type="entry name" value="LPMO_AA9"/>
    <property type="match status" value="1"/>
</dbReference>
<dbReference type="GO" id="GO:0030245">
    <property type="term" value="P:cellulose catabolic process"/>
    <property type="evidence" value="ECO:0007669"/>
    <property type="project" value="UniProtKB-KW"/>
</dbReference>
<keyword evidence="6" id="KW-0136">Cellulose degradation</keyword>
<keyword evidence="9" id="KW-0503">Monooxygenase</keyword>
<dbReference type="Gene3D" id="2.70.50.70">
    <property type="match status" value="1"/>
</dbReference>
<comment type="subcellular location">
    <subcellularLocation>
        <location evidence="2">Secreted</location>
    </subcellularLocation>
</comment>
<evidence type="ECO:0000256" key="11">
    <source>
        <dbReference type="ARBA" id="ARBA00023277"/>
    </source>
</evidence>
<evidence type="ECO:0000256" key="8">
    <source>
        <dbReference type="ARBA" id="ARBA00023008"/>
    </source>
</evidence>
<keyword evidence="10" id="KW-1015">Disulfide bond</keyword>
<evidence type="ECO:0000256" key="4">
    <source>
        <dbReference type="ARBA" id="ARBA00022723"/>
    </source>
</evidence>